<dbReference type="AlphaFoldDB" id="A0AA88H8N5"/>
<dbReference type="Gene3D" id="3.90.1720.10">
    <property type="entry name" value="endopeptidase domain like (from Nostoc punctiforme)"/>
    <property type="match status" value="1"/>
</dbReference>
<feature type="domain" description="LRAT" evidence="1">
    <location>
        <begin position="83"/>
        <end position="197"/>
    </location>
</feature>
<gene>
    <name evidence="2" type="ORF">QYM36_016688</name>
</gene>
<sequence>MCPEGSPCIFSEFMPIPLATLDSEIEKSKEWQINNGQIPGYVKRNRFNTVIIAMGAARHGSSPAAEEFKNYNLLSRNETKKLYGYFQWAIYIGPIKHETENDEIIVMKHMCPEGSSYIFSEYSPVSLAEMKVEIKKSKEWRINKADVPEYVKGDRFTIAIIAMGAPRQGSSLAAEEFKNYNLLARNCDHFMKWIAFSNKE</sequence>
<dbReference type="InterPro" id="IPR007053">
    <property type="entry name" value="LRAT_dom"/>
</dbReference>
<dbReference type="Proteomes" id="UP001187531">
    <property type="component" value="Unassembled WGS sequence"/>
</dbReference>
<evidence type="ECO:0000313" key="3">
    <source>
        <dbReference type="Proteomes" id="UP001187531"/>
    </source>
</evidence>
<protein>
    <recommendedName>
        <fullName evidence="1">LRAT domain-containing protein</fullName>
    </recommendedName>
</protein>
<dbReference type="EMBL" id="JAVRJZ010000021">
    <property type="protein sequence ID" value="KAK2704375.1"/>
    <property type="molecule type" value="Genomic_DNA"/>
</dbReference>
<reference evidence="2" key="1">
    <citation type="submission" date="2023-07" db="EMBL/GenBank/DDBJ databases">
        <title>Chromosome-level genome assembly of Artemia franciscana.</title>
        <authorList>
            <person name="Jo E."/>
        </authorList>
    </citation>
    <scope>NUCLEOTIDE SEQUENCE</scope>
    <source>
        <tissue evidence="2">Whole body</tissue>
    </source>
</reference>
<keyword evidence="3" id="KW-1185">Reference proteome</keyword>
<organism evidence="2 3">
    <name type="scientific">Artemia franciscana</name>
    <name type="common">Brine shrimp</name>
    <name type="synonym">Artemia sanfranciscana</name>
    <dbReference type="NCBI Taxonomy" id="6661"/>
    <lineage>
        <taxon>Eukaryota</taxon>
        <taxon>Metazoa</taxon>
        <taxon>Ecdysozoa</taxon>
        <taxon>Arthropoda</taxon>
        <taxon>Crustacea</taxon>
        <taxon>Branchiopoda</taxon>
        <taxon>Anostraca</taxon>
        <taxon>Artemiidae</taxon>
        <taxon>Artemia</taxon>
    </lineage>
</organism>
<accession>A0AA88H8N5</accession>
<comment type="caution">
    <text evidence="2">The sequence shown here is derived from an EMBL/GenBank/DDBJ whole genome shotgun (WGS) entry which is preliminary data.</text>
</comment>
<evidence type="ECO:0000313" key="2">
    <source>
        <dbReference type="EMBL" id="KAK2704375.1"/>
    </source>
</evidence>
<proteinExistence type="predicted"/>
<name>A0AA88H8N5_ARTSF</name>
<dbReference type="Pfam" id="PF04970">
    <property type="entry name" value="LRAT"/>
    <property type="match status" value="1"/>
</dbReference>
<evidence type="ECO:0000259" key="1">
    <source>
        <dbReference type="Pfam" id="PF04970"/>
    </source>
</evidence>